<proteinExistence type="predicted"/>
<gene>
    <name evidence="5" type="ORF">G4Y79_16355</name>
</gene>
<reference evidence="5 6" key="1">
    <citation type="submission" date="2020-02" db="EMBL/GenBank/DDBJ databases">
        <authorList>
            <person name="Zheng R.K."/>
            <person name="Sun C.M."/>
        </authorList>
    </citation>
    <scope>NUCLEOTIDE SEQUENCE [LARGE SCALE GENOMIC DNA]</scope>
    <source>
        <strain evidence="6">rifampicinis</strain>
    </source>
</reference>
<evidence type="ECO:0000256" key="1">
    <source>
        <dbReference type="ARBA" id="ARBA00022448"/>
    </source>
</evidence>
<dbReference type="GO" id="GO:0016887">
    <property type="term" value="F:ATP hydrolysis activity"/>
    <property type="evidence" value="ECO:0007669"/>
    <property type="project" value="InterPro"/>
</dbReference>
<keyword evidence="2" id="KW-0547">Nucleotide-binding</keyword>
<dbReference type="EMBL" id="CP062983">
    <property type="protein sequence ID" value="QPC81272.1"/>
    <property type="molecule type" value="Genomic_DNA"/>
</dbReference>
<dbReference type="Gene3D" id="3.40.50.300">
    <property type="entry name" value="P-loop containing nucleotide triphosphate hydrolases"/>
    <property type="match status" value="1"/>
</dbReference>
<dbReference type="AlphaFoldDB" id="A0A7S8E6G7"/>
<keyword evidence="1" id="KW-0813">Transport</keyword>
<name>A0A7S8E6G7_9CHLR</name>
<dbReference type="PANTHER" id="PTHR43230">
    <property type="entry name" value="ABC-TYPE DIPEPTIDE/OLIGOPEPTIDE TRANSPORT SYSTEM, ATPASE COMPONENT"/>
    <property type="match status" value="1"/>
</dbReference>
<dbReference type="PANTHER" id="PTHR43230:SF3">
    <property type="entry name" value="ABC-TYPE DIPEPTIDE_OLIGOPEPTIDE TRANSPORT SYSTEM, ATPASE COMPONENT"/>
    <property type="match status" value="1"/>
</dbReference>
<dbReference type="Pfam" id="PF08352">
    <property type="entry name" value="oligo_HPY"/>
    <property type="match status" value="1"/>
</dbReference>
<evidence type="ECO:0000256" key="3">
    <source>
        <dbReference type="ARBA" id="ARBA00022840"/>
    </source>
</evidence>
<dbReference type="NCBIfam" id="TIGR01727">
    <property type="entry name" value="oligo_HPY"/>
    <property type="match status" value="1"/>
</dbReference>
<keyword evidence="6" id="KW-1185">Reference proteome</keyword>
<dbReference type="KEGG" id="pmet:G4Y79_16355"/>
<dbReference type="InterPro" id="IPR003439">
    <property type="entry name" value="ABC_transporter-like_ATP-bd"/>
</dbReference>
<dbReference type="PROSITE" id="PS00211">
    <property type="entry name" value="ABC_TRANSPORTER_1"/>
    <property type="match status" value="1"/>
</dbReference>
<dbReference type="GO" id="GO:0005524">
    <property type="term" value="F:ATP binding"/>
    <property type="evidence" value="ECO:0007669"/>
    <property type="project" value="UniProtKB-KW"/>
</dbReference>
<feature type="domain" description="ABC transporter" evidence="4">
    <location>
        <begin position="6"/>
        <end position="253"/>
    </location>
</feature>
<dbReference type="Proteomes" id="UP000594468">
    <property type="component" value="Chromosome"/>
</dbReference>
<dbReference type="GO" id="GO:0015833">
    <property type="term" value="P:peptide transport"/>
    <property type="evidence" value="ECO:0007669"/>
    <property type="project" value="InterPro"/>
</dbReference>
<dbReference type="InterPro" id="IPR003593">
    <property type="entry name" value="AAA+_ATPase"/>
</dbReference>
<dbReference type="SMART" id="SM00382">
    <property type="entry name" value="AAA"/>
    <property type="match status" value="1"/>
</dbReference>
<accession>A0A7S8E6G7</accession>
<evidence type="ECO:0000256" key="2">
    <source>
        <dbReference type="ARBA" id="ARBA00022741"/>
    </source>
</evidence>
<evidence type="ECO:0000313" key="5">
    <source>
        <dbReference type="EMBL" id="QPC81272.1"/>
    </source>
</evidence>
<dbReference type="Pfam" id="PF00005">
    <property type="entry name" value="ABC_tran"/>
    <property type="match status" value="1"/>
</dbReference>
<dbReference type="CDD" id="cd03257">
    <property type="entry name" value="ABC_NikE_OppD_transporters"/>
    <property type="match status" value="1"/>
</dbReference>
<dbReference type="PROSITE" id="PS50893">
    <property type="entry name" value="ABC_TRANSPORTER_2"/>
    <property type="match status" value="1"/>
</dbReference>
<dbReference type="InterPro" id="IPR027417">
    <property type="entry name" value="P-loop_NTPase"/>
</dbReference>
<keyword evidence="3 5" id="KW-0067">ATP-binding</keyword>
<evidence type="ECO:0000259" key="4">
    <source>
        <dbReference type="PROSITE" id="PS50893"/>
    </source>
</evidence>
<dbReference type="InterPro" id="IPR017871">
    <property type="entry name" value="ABC_transporter-like_CS"/>
</dbReference>
<dbReference type="RefSeq" id="WP_195169345.1">
    <property type="nucleotide sequence ID" value="NZ_CP062983.1"/>
</dbReference>
<evidence type="ECO:0000313" key="6">
    <source>
        <dbReference type="Proteomes" id="UP000594468"/>
    </source>
</evidence>
<dbReference type="InterPro" id="IPR013563">
    <property type="entry name" value="Oligopep_ABC_C"/>
</dbReference>
<protein>
    <submittedName>
        <fullName evidence="5">ABC transporter ATP-binding protein</fullName>
    </submittedName>
</protein>
<sequence length="331" mass="37631">MSETLLQILNATKIYKQGQNDVVALQDFNLTINEQPASIVTIAGESGSGKTTIANLVLGFTGLTSGKIIFQGQDMSVANSKQIKEYRRNVQAVFQDPFGVYNPYYRVQHVFDLVMKNFSMARNKKESREMIEEALNVVGLYGEDVLRKYPHQLSGGQRQRIMMARAYMVKPKLIVADEPVSMVDASLRASILDVMMRLKEESNISFLYITHDLSTAYQIGDRIFLLYQGTVAETGKATDVIDAPKHPYVQLLVDSVPKPDPNIRWEGEIILPPEEEMRTSHRNGCRFYPRCPHRMDHCLTNFPPLYEVGEREHLASCFLYDEQVTKEEVKA</sequence>
<organism evidence="5 6">
    <name type="scientific">Phototrophicus methaneseepsis</name>
    <dbReference type="NCBI Taxonomy" id="2710758"/>
    <lineage>
        <taxon>Bacteria</taxon>
        <taxon>Bacillati</taxon>
        <taxon>Chloroflexota</taxon>
        <taxon>Candidatus Thermofontia</taxon>
        <taxon>Phototrophicales</taxon>
        <taxon>Phototrophicaceae</taxon>
        <taxon>Phototrophicus</taxon>
    </lineage>
</organism>
<dbReference type="SUPFAM" id="SSF52540">
    <property type="entry name" value="P-loop containing nucleoside triphosphate hydrolases"/>
    <property type="match status" value="1"/>
</dbReference>